<evidence type="ECO:0000313" key="2">
    <source>
        <dbReference type="EMBL" id="KAF0029032.1"/>
    </source>
</evidence>
<evidence type="ECO:0000313" key="3">
    <source>
        <dbReference type="Proteomes" id="UP000438429"/>
    </source>
</evidence>
<gene>
    <name evidence="2" type="ORF">F2P81_018137</name>
</gene>
<feature type="region of interest" description="Disordered" evidence="1">
    <location>
        <begin position="94"/>
        <end position="136"/>
    </location>
</feature>
<protein>
    <submittedName>
        <fullName evidence="2">Uncharacterized protein</fullName>
    </submittedName>
</protein>
<comment type="caution">
    <text evidence="2">The sequence shown here is derived from an EMBL/GenBank/DDBJ whole genome shotgun (WGS) entry which is preliminary data.</text>
</comment>
<dbReference type="EMBL" id="VEVO01000016">
    <property type="protein sequence ID" value="KAF0029032.1"/>
    <property type="molecule type" value="Genomic_DNA"/>
</dbReference>
<organism evidence="2 3">
    <name type="scientific">Scophthalmus maximus</name>
    <name type="common">Turbot</name>
    <name type="synonym">Psetta maxima</name>
    <dbReference type="NCBI Taxonomy" id="52904"/>
    <lineage>
        <taxon>Eukaryota</taxon>
        <taxon>Metazoa</taxon>
        <taxon>Chordata</taxon>
        <taxon>Craniata</taxon>
        <taxon>Vertebrata</taxon>
        <taxon>Euteleostomi</taxon>
        <taxon>Actinopterygii</taxon>
        <taxon>Neopterygii</taxon>
        <taxon>Teleostei</taxon>
        <taxon>Neoteleostei</taxon>
        <taxon>Acanthomorphata</taxon>
        <taxon>Carangaria</taxon>
        <taxon>Pleuronectiformes</taxon>
        <taxon>Pleuronectoidei</taxon>
        <taxon>Scophthalmidae</taxon>
        <taxon>Scophthalmus</taxon>
    </lineage>
</organism>
<sequence length="266" mass="30689">MLDFRLSSQPKSESEILRDPNKWDSFSWIMSPPLYCTDGKQGTVHEDVQVKISVTSHHPLQFQRKRKRRVIDTDPNKWDSFSWIMSPPLYCTDGKQGTVHEDVQEEKPPNQLNDGSTNRPTDPPTYRPTKRTTDKRIDQHHDALTERQTRPPTDQPTHRLTEHLNYNEQKCELIVLREAPPPPPPPRQDHVVHLLITHMFVHGVVRLLTTVSSKSLFDPTTSSQSYSTCGRGESDVRWNLFSTRLDSTRLSSCLGPRSRRVDHVSL</sequence>
<feature type="compositionally biased region" description="Basic and acidic residues" evidence="1">
    <location>
        <begin position="98"/>
        <end position="108"/>
    </location>
</feature>
<reference evidence="2 3" key="1">
    <citation type="submission" date="2019-06" db="EMBL/GenBank/DDBJ databases">
        <title>Draft genomes of female and male turbot (Scophthalmus maximus).</title>
        <authorList>
            <person name="Xu H."/>
            <person name="Xu X.-W."/>
            <person name="Shao C."/>
            <person name="Chen S."/>
        </authorList>
    </citation>
    <scope>NUCLEOTIDE SEQUENCE [LARGE SCALE GENOMIC DNA]</scope>
    <source>
        <strain evidence="2">Ysfricsl-2016a</strain>
        <tissue evidence="2">Blood</tissue>
    </source>
</reference>
<name>A0A6A4SEU9_SCOMX</name>
<feature type="compositionally biased region" description="Polar residues" evidence="1">
    <location>
        <begin position="110"/>
        <end position="120"/>
    </location>
</feature>
<dbReference type="AlphaFoldDB" id="A0A6A4SEU9"/>
<accession>A0A6A4SEU9</accession>
<dbReference type="Proteomes" id="UP000438429">
    <property type="component" value="Unassembled WGS sequence"/>
</dbReference>
<evidence type="ECO:0000256" key="1">
    <source>
        <dbReference type="SAM" id="MobiDB-lite"/>
    </source>
</evidence>
<proteinExistence type="predicted"/>